<dbReference type="PRINTS" id="PR00420">
    <property type="entry name" value="RNGMNOXGNASE"/>
</dbReference>
<keyword evidence="3" id="KW-1185">Reference proteome</keyword>
<reference evidence="2 3" key="1">
    <citation type="submission" date="2019-06" db="EMBL/GenBank/DDBJ databases">
        <title>Quisquiliibacterium sp. nov., isolated from a maize field.</title>
        <authorList>
            <person name="Lin S.-Y."/>
            <person name="Tsai C.-F."/>
            <person name="Young C.-C."/>
        </authorList>
    </citation>
    <scope>NUCLEOTIDE SEQUENCE [LARGE SCALE GENOMIC DNA]</scope>
    <source>
        <strain evidence="2 3">CC-CFT501</strain>
    </source>
</reference>
<dbReference type="InterPro" id="IPR002938">
    <property type="entry name" value="FAD-bd"/>
</dbReference>
<dbReference type="InterPro" id="IPR051205">
    <property type="entry name" value="UbiH/COQ6_monooxygenase"/>
</dbReference>
<dbReference type="EMBL" id="VDUY01000001">
    <property type="protein sequence ID" value="TXL68499.1"/>
    <property type="molecule type" value="Genomic_DNA"/>
</dbReference>
<comment type="caution">
    <text evidence="2">The sequence shown here is derived from an EMBL/GenBank/DDBJ whole genome shotgun (WGS) entry which is preliminary data.</text>
</comment>
<dbReference type="InterPro" id="IPR036188">
    <property type="entry name" value="FAD/NAD-bd_sf"/>
</dbReference>
<dbReference type="PANTHER" id="PTHR43876">
    <property type="entry name" value="UBIQUINONE BIOSYNTHESIS MONOOXYGENASE COQ6, MITOCHONDRIAL"/>
    <property type="match status" value="1"/>
</dbReference>
<dbReference type="OrthoDB" id="9769565at2"/>
<protein>
    <recommendedName>
        <fullName evidence="1">FAD-binding domain-containing protein</fullName>
    </recommendedName>
</protein>
<dbReference type="Pfam" id="PF01494">
    <property type="entry name" value="FAD_binding_3"/>
    <property type="match status" value="1"/>
</dbReference>
<accession>A0A5C8P508</accession>
<dbReference type="GO" id="GO:0008681">
    <property type="term" value="F:2-octaprenyl-6-methoxyphenol hydroxylase activity"/>
    <property type="evidence" value="ECO:0007669"/>
    <property type="project" value="TreeGrafter"/>
</dbReference>
<proteinExistence type="predicted"/>
<dbReference type="SUPFAM" id="SSF51905">
    <property type="entry name" value="FAD/NAD(P)-binding domain"/>
    <property type="match status" value="1"/>
</dbReference>
<feature type="domain" description="FAD-binding" evidence="1">
    <location>
        <begin position="156"/>
        <end position="301"/>
    </location>
</feature>
<dbReference type="InterPro" id="IPR018168">
    <property type="entry name" value="Ubi_Hdrlase_CS"/>
</dbReference>
<sequence>MSDPAAIRIIGTGPVSLLLRGLLARQGFGPDELACDPVPDALPPWLAQRAIALSLGSWQVLARIAHPPLSAPITTVDVTLRGAAGRTRLTAEELRVPALGHVVRYAALHHALRKALPTPFSRPPSPASVSIIADGNPGDDGRSRDFDQAALLATLRVSRPREGVAYERFTEEGPLALLPLPESGLWSLVWCAPTPVSQDRLGLHATELAALLRQRFGPALGDLEFHDAPQLAPLHRRLRRQVVNGSEVAIGNAAQALHPVAGQGMNLGFRDAFVLAESLGAARARGEPLVASLKPFARARRADRAATVAVTDMLATLFAAPPLHPLQSLALGALDLAGPARRTLARAFMFGLRN</sequence>
<evidence type="ECO:0000313" key="2">
    <source>
        <dbReference type="EMBL" id="TXL68499.1"/>
    </source>
</evidence>
<dbReference type="Gene3D" id="3.50.50.60">
    <property type="entry name" value="FAD/NAD(P)-binding domain"/>
    <property type="match status" value="2"/>
</dbReference>
<dbReference type="GO" id="GO:0071949">
    <property type="term" value="F:FAD binding"/>
    <property type="evidence" value="ECO:0007669"/>
    <property type="project" value="InterPro"/>
</dbReference>
<evidence type="ECO:0000313" key="3">
    <source>
        <dbReference type="Proteomes" id="UP000321548"/>
    </source>
</evidence>
<gene>
    <name evidence="2" type="ORF">FHP08_02110</name>
</gene>
<dbReference type="AlphaFoldDB" id="A0A5C8P508"/>
<dbReference type="RefSeq" id="WP_147702639.1">
    <property type="nucleotide sequence ID" value="NZ_VDUY01000001.1"/>
</dbReference>
<dbReference type="PROSITE" id="PS01304">
    <property type="entry name" value="UBIH"/>
    <property type="match status" value="1"/>
</dbReference>
<name>A0A5C8P508_9BURK</name>
<evidence type="ECO:0000259" key="1">
    <source>
        <dbReference type="Pfam" id="PF01494"/>
    </source>
</evidence>
<organism evidence="2 3">
    <name type="scientific">Zeimonas arvi</name>
    <dbReference type="NCBI Taxonomy" id="2498847"/>
    <lineage>
        <taxon>Bacteria</taxon>
        <taxon>Pseudomonadati</taxon>
        <taxon>Pseudomonadota</taxon>
        <taxon>Betaproteobacteria</taxon>
        <taxon>Burkholderiales</taxon>
        <taxon>Burkholderiaceae</taxon>
        <taxon>Zeimonas</taxon>
    </lineage>
</organism>
<dbReference type="PANTHER" id="PTHR43876:SF8">
    <property type="entry name" value="2-OCTAPRENYL-6-METHOXYPHENOL HYDROXYLASE"/>
    <property type="match status" value="1"/>
</dbReference>
<dbReference type="Proteomes" id="UP000321548">
    <property type="component" value="Unassembled WGS sequence"/>
</dbReference>